<dbReference type="CDD" id="cd07042">
    <property type="entry name" value="STAS_SulP_like_sulfate_transporter"/>
    <property type="match status" value="1"/>
</dbReference>
<reference evidence="2 3" key="1">
    <citation type="journal article" date="2018" name="Nat. Biotechnol.">
        <title>A standardized bacterial taxonomy based on genome phylogeny substantially revises the tree of life.</title>
        <authorList>
            <person name="Parks D.H."/>
            <person name="Chuvochina M."/>
            <person name="Waite D.W."/>
            <person name="Rinke C."/>
            <person name="Skarshewski A."/>
            <person name="Chaumeil P.A."/>
            <person name="Hugenholtz P."/>
        </authorList>
    </citation>
    <scope>NUCLEOTIDE SEQUENCE [LARGE SCALE GENOMIC DNA]</scope>
    <source>
        <strain evidence="2">UBA9158</strain>
    </source>
</reference>
<organism evidence="2 3">
    <name type="scientific">Haliea salexigens</name>
    <dbReference type="NCBI Taxonomy" id="287487"/>
    <lineage>
        <taxon>Bacteria</taxon>
        <taxon>Pseudomonadati</taxon>
        <taxon>Pseudomonadota</taxon>
        <taxon>Gammaproteobacteria</taxon>
        <taxon>Cellvibrionales</taxon>
        <taxon>Halieaceae</taxon>
        <taxon>Haliea</taxon>
    </lineage>
</organism>
<dbReference type="EMBL" id="DMND01000169">
    <property type="protein sequence ID" value="HAN28472.1"/>
    <property type="molecule type" value="Genomic_DNA"/>
</dbReference>
<dbReference type="Pfam" id="PF01740">
    <property type="entry name" value="STAS"/>
    <property type="match status" value="1"/>
</dbReference>
<evidence type="ECO:0000313" key="3">
    <source>
        <dbReference type="Proteomes" id="UP000259273"/>
    </source>
</evidence>
<dbReference type="Proteomes" id="UP000259273">
    <property type="component" value="Unassembled WGS sequence"/>
</dbReference>
<dbReference type="Gene3D" id="3.30.750.24">
    <property type="entry name" value="STAS domain"/>
    <property type="match status" value="1"/>
</dbReference>
<dbReference type="InterPro" id="IPR002645">
    <property type="entry name" value="STAS_dom"/>
</dbReference>
<evidence type="ECO:0000313" key="2">
    <source>
        <dbReference type="EMBL" id="HAN28472.1"/>
    </source>
</evidence>
<dbReference type="AlphaFoldDB" id="A0A3C1KP48"/>
<proteinExistence type="predicted"/>
<feature type="non-terminal residue" evidence="2">
    <location>
        <position position="1"/>
    </location>
</feature>
<dbReference type="SUPFAM" id="SSF52091">
    <property type="entry name" value="SpoIIaa-like"/>
    <property type="match status" value="1"/>
</dbReference>
<comment type="caution">
    <text evidence="2">The sequence shown here is derived from an EMBL/GenBank/DDBJ whole genome shotgun (WGS) entry which is preliminary data.</text>
</comment>
<gene>
    <name evidence="2" type="ORF">DCP75_12275</name>
</gene>
<evidence type="ECO:0000259" key="1">
    <source>
        <dbReference type="PROSITE" id="PS50801"/>
    </source>
</evidence>
<dbReference type="PROSITE" id="PS50801">
    <property type="entry name" value="STAS"/>
    <property type="match status" value="1"/>
</dbReference>
<dbReference type="InterPro" id="IPR036513">
    <property type="entry name" value="STAS_dom_sf"/>
</dbReference>
<protein>
    <submittedName>
        <fullName evidence="2">Sodium-independent anion transporter</fullName>
    </submittedName>
</protein>
<sequence>IGQVFFATADGFTAAFDFKEALERVTIDVSGAHFWDITAVSALDKVVIKFRREGAVVEVIGMNAASATIVDRFGVHDKPDASDPLLAGH</sequence>
<name>A0A3C1KP48_9GAMM</name>
<feature type="domain" description="STAS" evidence="1">
    <location>
        <begin position="1"/>
        <end position="89"/>
    </location>
</feature>
<accession>A0A3C1KP48</accession>